<sequence>MKQMKLPRCRAAALAVALALLAPMSAYAAPTLDLAPSSETEGSPSYKGALPYAEVLIDAGHGGIDGGTFHEEVLEKDINLAVAKKLLVRMQQLGVSAVLNRVDDYALSDDNRWLGSRSRHQRDLSQRRGLTEEIHTGMLVSLHVNWSKRGAARGPVVLHQKNRGESVLLALCVQDALNRQQLAAELPKAGSPFYLLNTVKQPAVIVEMGFISNADDRAMLTSSEGQQKIAEAIASGVRQYKLLFR</sequence>
<dbReference type="KEGG" id="palr:HGI30_09180"/>
<evidence type="ECO:0000313" key="4">
    <source>
        <dbReference type="EMBL" id="QJC51699.1"/>
    </source>
</evidence>
<dbReference type="EMBL" id="CP051428">
    <property type="protein sequence ID" value="QJC51699.1"/>
    <property type="molecule type" value="Genomic_DNA"/>
</dbReference>
<dbReference type="SMART" id="SM00646">
    <property type="entry name" value="Ami_3"/>
    <property type="match status" value="1"/>
</dbReference>
<gene>
    <name evidence="4" type="ORF">HGI30_09180</name>
</gene>
<dbReference type="InterPro" id="IPR002508">
    <property type="entry name" value="MurNAc-LAA_cat"/>
</dbReference>
<feature type="chain" id="PRO_5026309359" evidence="2">
    <location>
        <begin position="29"/>
        <end position="245"/>
    </location>
</feature>
<dbReference type="Proteomes" id="UP000502136">
    <property type="component" value="Chromosome"/>
</dbReference>
<dbReference type="Pfam" id="PF01520">
    <property type="entry name" value="Amidase_3"/>
    <property type="match status" value="1"/>
</dbReference>
<dbReference type="GO" id="GO:0009253">
    <property type="term" value="P:peptidoglycan catabolic process"/>
    <property type="evidence" value="ECO:0007669"/>
    <property type="project" value="InterPro"/>
</dbReference>
<accession>A0A6H2GWG3</accession>
<dbReference type="SUPFAM" id="SSF53187">
    <property type="entry name" value="Zn-dependent exopeptidases"/>
    <property type="match status" value="1"/>
</dbReference>
<dbReference type="RefSeq" id="WP_168907283.1">
    <property type="nucleotide sequence ID" value="NZ_CP051428.1"/>
</dbReference>
<dbReference type="InterPro" id="IPR050695">
    <property type="entry name" value="N-acetylmuramoyl_amidase_3"/>
</dbReference>
<dbReference type="Gene3D" id="3.40.630.40">
    <property type="entry name" value="Zn-dependent exopeptidases"/>
    <property type="match status" value="1"/>
</dbReference>
<keyword evidence="1" id="KW-0378">Hydrolase</keyword>
<dbReference type="PANTHER" id="PTHR30404">
    <property type="entry name" value="N-ACETYLMURAMOYL-L-ALANINE AMIDASE"/>
    <property type="match status" value="1"/>
</dbReference>
<evidence type="ECO:0000259" key="3">
    <source>
        <dbReference type="SMART" id="SM00646"/>
    </source>
</evidence>
<dbReference type="GO" id="GO:0008745">
    <property type="term" value="F:N-acetylmuramoyl-L-alanine amidase activity"/>
    <property type="evidence" value="ECO:0007669"/>
    <property type="project" value="InterPro"/>
</dbReference>
<keyword evidence="5" id="KW-1185">Reference proteome</keyword>
<name>A0A6H2GWG3_9BACL</name>
<dbReference type="AlphaFoldDB" id="A0A6H2GWG3"/>
<reference evidence="4 5" key="1">
    <citation type="submission" date="2020-04" db="EMBL/GenBank/DDBJ databases">
        <title>Novel Paenibacillus strain UniB2 isolated from commercial digestive syrup.</title>
        <authorList>
            <person name="Thorat V."/>
            <person name="Kirdat K."/>
            <person name="Tiwarekar B."/>
            <person name="Yadav A."/>
        </authorList>
    </citation>
    <scope>NUCLEOTIDE SEQUENCE [LARGE SCALE GENOMIC DNA]</scope>
    <source>
        <strain evidence="4 5">UniB2</strain>
    </source>
</reference>
<feature type="signal peptide" evidence="2">
    <location>
        <begin position="1"/>
        <end position="28"/>
    </location>
</feature>
<protein>
    <submittedName>
        <fullName evidence="4">N-acetylmuramoyl-L-alanine amidase</fullName>
    </submittedName>
</protein>
<dbReference type="CDD" id="cd02696">
    <property type="entry name" value="MurNAc-LAA"/>
    <property type="match status" value="1"/>
</dbReference>
<dbReference type="GO" id="GO:0030288">
    <property type="term" value="C:outer membrane-bounded periplasmic space"/>
    <property type="evidence" value="ECO:0007669"/>
    <property type="project" value="TreeGrafter"/>
</dbReference>
<evidence type="ECO:0000256" key="1">
    <source>
        <dbReference type="ARBA" id="ARBA00022801"/>
    </source>
</evidence>
<evidence type="ECO:0000313" key="5">
    <source>
        <dbReference type="Proteomes" id="UP000502136"/>
    </source>
</evidence>
<evidence type="ECO:0000256" key="2">
    <source>
        <dbReference type="SAM" id="SignalP"/>
    </source>
</evidence>
<organism evidence="4 5">
    <name type="scientific">Paenibacillus albicereus</name>
    <dbReference type="NCBI Taxonomy" id="2726185"/>
    <lineage>
        <taxon>Bacteria</taxon>
        <taxon>Bacillati</taxon>
        <taxon>Bacillota</taxon>
        <taxon>Bacilli</taxon>
        <taxon>Bacillales</taxon>
        <taxon>Paenibacillaceae</taxon>
        <taxon>Paenibacillus</taxon>
    </lineage>
</organism>
<dbReference type="PANTHER" id="PTHR30404:SF0">
    <property type="entry name" value="N-ACETYLMURAMOYL-L-ALANINE AMIDASE AMIC"/>
    <property type="match status" value="1"/>
</dbReference>
<feature type="domain" description="MurNAc-LAA" evidence="3">
    <location>
        <begin position="136"/>
        <end position="238"/>
    </location>
</feature>
<keyword evidence="2" id="KW-0732">Signal</keyword>
<proteinExistence type="predicted"/>